<comment type="subunit">
    <text evidence="3 11">The type I restriction/modification system is composed of three polypeptides R, M and S.</text>
</comment>
<evidence type="ECO:0000313" key="13">
    <source>
        <dbReference type="EMBL" id="KUN72001.1"/>
    </source>
</evidence>
<dbReference type="Pfam" id="PF18766">
    <property type="entry name" value="SWI2_SNF2"/>
    <property type="match status" value="1"/>
</dbReference>
<dbReference type="InterPro" id="IPR055180">
    <property type="entry name" value="HsdR_RecA-like_helicase_dom_2"/>
</dbReference>
<keyword evidence="6 11" id="KW-0680">Restriction system</keyword>
<dbReference type="Gene3D" id="3.90.1570.50">
    <property type="match status" value="1"/>
</dbReference>
<keyword evidence="7 13" id="KW-0255">Endonuclease</keyword>
<dbReference type="EMBL" id="LMWV01000002">
    <property type="protein sequence ID" value="KUN72001.1"/>
    <property type="molecule type" value="Genomic_DNA"/>
</dbReference>
<keyword evidence="14" id="KW-1185">Reference proteome</keyword>
<dbReference type="InterPro" id="IPR004473">
    <property type="entry name" value="Restrct_endonuc_typeI_HsdR"/>
</dbReference>
<evidence type="ECO:0000256" key="7">
    <source>
        <dbReference type="ARBA" id="ARBA00022759"/>
    </source>
</evidence>
<dbReference type="GO" id="GO:0009035">
    <property type="term" value="F:type I site-specific deoxyribonuclease activity"/>
    <property type="evidence" value="ECO:0007669"/>
    <property type="project" value="UniProtKB-EC"/>
</dbReference>
<dbReference type="Proteomes" id="UP000054375">
    <property type="component" value="Unassembled WGS sequence"/>
</dbReference>
<dbReference type="PANTHER" id="PTHR30195:SF15">
    <property type="entry name" value="TYPE I RESTRICTION ENZYME HINDI ENDONUCLEASE SUBUNIT"/>
    <property type="match status" value="1"/>
</dbReference>
<evidence type="ECO:0000256" key="3">
    <source>
        <dbReference type="ARBA" id="ARBA00011296"/>
    </source>
</evidence>
<evidence type="ECO:0000256" key="10">
    <source>
        <dbReference type="ARBA" id="ARBA00023125"/>
    </source>
</evidence>
<reference evidence="13 14" key="1">
    <citation type="submission" date="2015-10" db="EMBL/GenBank/DDBJ databases">
        <title>Draft genome sequence of Streptomyces griseorubiginosus DSM 40469, type strain for the species Streptomyces griseorubiginosus.</title>
        <authorList>
            <person name="Ruckert C."/>
            <person name="Winkler A."/>
            <person name="Kalinowski J."/>
            <person name="Kampfer P."/>
            <person name="Glaeser S."/>
        </authorList>
    </citation>
    <scope>NUCLEOTIDE SEQUENCE [LARGE SCALE GENOMIC DNA]</scope>
    <source>
        <strain evidence="13 14">DSM 40469</strain>
    </source>
</reference>
<comment type="function">
    <text evidence="11">Subunit R is required for both nuclease and ATPase activities, but not for modification.</text>
</comment>
<dbReference type="Pfam" id="PF22679">
    <property type="entry name" value="T1R_D3-like"/>
    <property type="match status" value="1"/>
</dbReference>
<dbReference type="InterPro" id="IPR051268">
    <property type="entry name" value="Type-I_R_enzyme_R_subunit"/>
</dbReference>
<dbReference type="InterPro" id="IPR040980">
    <property type="entry name" value="SWI2_SNF2"/>
</dbReference>
<dbReference type="AlphaFoldDB" id="A0A124HZS8"/>
<dbReference type="EC" id="3.1.21.3" evidence="11"/>
<feature type="domain" description="Helicase ATP-binding" evidence="12">
    <location>
        <begin position="267"/>
        <end position="433"/>
    </location>
</feature>
<keyword evidence="9 11" id="KW-0067">ATP-binding</keyword>
<evidence type="ECO:0000256" key="11">
    <source>
        <dbReference type="RuleBase" id="RU364115"/>
    </source>
</evidence>
<dbReference type="Gene3D" id="3.40.50.300">
    <property type="entry name" value="P-loop containing nucleotide triphosphate hydrolases"/>
    <property type="match status" value="2"/>
</dbReference>
<dbReference type="GO" id="GO:0003677">
    <property type="term" value="F:DNA binding"/>
    <property type="evidence" value="ECO:0007669"/>
    <property type="project" value="UniProtKB-KW"/>
</dbReference>
<comment type="caution">
    <text evidence="13">The sequence shown here is derived from an EMBL/GenBank/DDBJ whole genome shotgun (WGS) entry which is preliminary data.</text>
</comment>
<evidence type="ECO:0000256" key="9">
    <source>
        <dbReference type="ARBA" id="ARBA00022840"/>
    </source>
</evidence>
<keyword evidence="8 11" id="KW-0378">Hydrolase</keyword>
<evidence type="ECO:0000256" key="6">
    <source>
        <dbReference type="ARBA" id="ARBA00022747"/>
    </source>
</evidence>
<name>A0A124HZS8_9ACTN</name>
<protein>
    <recommendedName>
        <fullName evidence="11">Type I restriction enzyme endonuclease subunit</fullName>
        <shortName evidence="11">R protein</shortName>
        <ecNumber evidence="11">3.1.21.3</ecNumber>
    </recommendedName>
</protein>
<evidence type="ECO:0000256" key="4">
    <source>
        <dbReference type="ARBA" id="ARBA00022722"/>
    </source>
</evidence>
<comment type="catalytic activity">
    <reaction evidence="1 11">
        <text>Endonucleolytic cleavage of DNA to give random double-stranded fragments with terminal 5'-phosphates, ATP is simultaneously hydrolyzed.</text>
        <dbReference type="EC" id="3.1.21.3"/>
    </reaction>
</comment>
<dbReference type="Pfam" id="PF04313">
    <property type="entry name" value="HSDR_N"/>
    <property type="match status" value="1"/>
</dbReference>
<proteinExistence type="inferred from homology"/>
<dbReference type="InterPro" id="IPR027417">
    <property type="entry name" value="P-loop_NTPase"/>
</dbReference>
<evidence type="ECO:0000313" key="14">
    <source>
        <dbReference type="Proteomes" id="UP000054375"/>
    </source>
</evidence>
<keyword evidence="5 11" id="KW-0547">Nucleotide-binding</keyword>
<dbReference type="CDD" id="cd18800">
    <property type="entry name" value="SF2_C_EcoR124I-like"/>
    <property type="match status" value="1"/>
</dbReference>
<gene>
    <name evidence="13" type="ORF">AQJ54_04440</name>
</gene>
<dbReference type="InterPro" id="IPR007409">
    <property type="entry name" value="Restrct_endonuc_type1_HsdR_N"/>
</dbReference>
<comment type="similarity">
    <text evidence="2 11">Belongs to the HsdR family.</text>
</comment>
<evidence type="ECO:0000256" key="2">
    <source>
        <dbReference type="ARBA" id="ARBA00008598"/>
    </source>
</evidence>
<accession>A0A124HZS8</accession>
<dbReference type="PANTHER" id="PTHR30195">
    <property type="entry name" value="TYPE I SITE-SPECIFIC DEOXYRIBONUCLEASE PROTEIN SUBUNIT M AND R"/>
    <property type="match status" value="1"/>
</dbReference>
<dbReference type="PROSITE" id="PS51192">
    <property type="entry name" value="HELICASE_ATP_BIND_1"/>
    <property type="match status" value="1"/>
</dbReference>
<dbReference type="CDD" id="cd22332">
    <property type="entry name" value="HsdR_N"/>
    <property type="match status" value="1"/>
</dbReference>
<dbReference type="GO" id="GO:0005524">
    <property type="term" value="F:ATP binding"/>
    <property type="evidence" value="ECO:0007669"/>
    <property type="project" value="UniProtKB-KW"/>
</dbReference>
<sequence>MSAVGQNERVTQNRVVALFRDRLKYEYGGNLEDQDNTNIDEALLRQILLARRGTDGEPIYDEEIVGRAIQQLLTASSLGAGQSLYDSNRKVYDLLRYGVKVKRDVGQNFETVWLIDWRKPDANHFLVAEEVTIRGQHTKRPDIVLYINGIALGVIELKRSYVSAGEGIRQNIGNQKQHFVRPFFTTVQLLFAGNDVEGLRYGVIETPEKYWLEWKEAGEEPNPLDRSLIQMCSKERFLELVHDFIVFDSGVKKIARHNQFFGIKAAQERIRSREGGIIWHTQGSGKSLTMVWLAKWIQENQTDPRVLIITDRTELDEQIEKVFGGVNEKITRSRSGAEMITLLNQSLPWLMCSLVHKFRGSDDDSTRDSDADDFIKELSATIPADFRAKGNLFVFVDEAHRTQSGKMHHAMKQLLPGAMFIGFTGTPLLKADKTTSIETFGSFIHTYRFDEAVRDGVVLDLRYEARNVDQELKGAAQVDKWFDLKTKGLTDLSKARLKKKWGTMQKVVSAKSRAEMLVQDILMDFEREPRLISGRGNAMLIGDSVYQACKFYELFVQAGFTGKVAIVSSYVPSATAISKEDAGEGDNEALRKYGIYRQMLADYFDEPADNAVLRIDEFEKDVKRRFVEEPGQMRLLIVVDKLLTGFDAPSASYLYIDKKMRDHGLFQAICRVNRLDGDDKTYGYVIDYRDLFNSLDKAITDYTSEALDGYAEEDIEGLLEDRIHQEREDLDEALEKVRALCEPVAPPKGTLEYQHYFVSAVPGDADKIKANEPKRVELYKSVAALVRTYGALANDMERAGYSAAEAKAIKDGVAHYVAVKNEVEVGAGENIDIKQFEAGMRSLLDTYIQADPVEHVATFDKGLVQLIVERGAAAIDTLPGRIKGTPEAVAETIINNVRKTIVDERAMNPKYYDRMSQLLDAIIEQRREEAIDYADYLAKLLEHAEKVGKGESEPGVTYPDWASTPARRALVDFAWPSEIEINLENVHGIIQSVKEHGWASSPIKERALARALHRVLPDTIDGQMIRQLIAQLKEHDEYR</sequence>
<dbReference type="CDD" id="cd18030">
    <property type="entry name" value="DEXHc_RE_I_HsdR"/>
    <property type="match status" value="1"/>
</dbReference>
<dbReference type="InterPro" id="IPR014001">
    <property type="entry name" value="Helicase_ATP-bd"/>
</dbReference>
<dbReference type="SMART" id="SM00487">
    <property type="entry name" value="DEXDc"/>
    <property type="match status" value="1"/>
</dbReference>
<dbReference type="SUPFAM" id="SSF52540">
    <property type="entry name" value="P-loop containing nucleoside triphosphate hydrolases"/>
    <property type="match status" value="1"/>
</dbReference>
<organism evidence="13 14">
    <name type="scientific">Streptomyces griseorubiginosus</name>
    <dbReference type="NCBI Taxonomy" id="67304"/>
    <lineage>
        <taxon>Bacteria</taxon>
        <taxon>Bacillati</taxon>
        <taxon>Actinomycetota</taxon>
        <taxon>Actinomycetes</taxon>
        <taxon>Kitasatosporales</taxon>
        <taxon>Streptomycetaceae</taxon>
        <taxon>Streptomyces</taxon>
    </lineage>
</organism>
<evidence type="ECO:0000256" key="5">
    <source>
        <dbReference type="ARBA" id="ARBA00022741"/>
    </source>
</evidence>
<keyword evidence="4" id="KW-0540">Nuclease</keyword>
<evidence type="ECO:0000259" key="12">
    <source>
        <dbReference type="PROSITE" id="PS51192"/>
    </source>
</evidence>
<dbReference type="GO" id="GO:0009307">
    <property type="term" value="P:DNA restriction-modification system"/>
    <property type="evidence" value="ECO:0007669"/>
    <property type="project" value="UniProtKB-KW"/>
</dbReference>
<evidence type="ECO:0000256" key="8">
    <source>
        <dbReference type="ARBA" id="ARBA00022801"/>
    </source>
</evidence>
<keyword evidence="10 11" id="KW-0238">DNA-binding</keyword>
<dbReference type="RefSeq" id="WP_062234049.1">
    <property type="nucleotide sequence ID" value="NZ_JBPJFL010000001.1"/>
</dbReference>
<evidence type="ECO:0000256" key="1">
    <source>
        <dbReference type="ARBA" id="ARBA00000851"/>
    </source>
</evidence>
<dbReference type="NCBIfam" id="TIGR00348">
    <property type="entry name" value="hsdR"/>
    <property type="match status" value="1"/>
</dbReference>